<feature type="non-terminal residue" evidence="1">
    <location>
        <position position="1"/>
    </location>
</feature>
<name>A0A0F9AEM0_9ZZZZ</name>
<comment type="caution">
    <text evidence="1">The sequence shown here is derived from an EMBL/GenBank/DDBJ whole genome shotgun (WGS) entry which is preliminary data.</text>
</comment>
<sequence>ASVLIAAGSYFLLDSDIDIKPKEAQLSFAEIERQISQSARAARLLAAADMLAKHSSTEQIVIEQYRYITETYPQTAAAAKAKSRIQPRHQ</sequence>
<accession>A0A0F9AEM0</accession>
<evidence type="ECO:0000313" key="1">
    <source>
        <dbReference type="EMBL" id="KKL08029.1"/>
    </source>
</evidence>
<proteinExistence type="predicted"/>
<organism evidence="1">
    <name type="scientific">marine sediment metagenome</name>
    <dbReference type="NCBI Taxonomy" id="412755"/>
    <lineage>
        <taxon>unclassified sequences</taxon>
        <taxon>metagenomes</taxon>
        <taxon>ecological metagenomes</taxon>
    </lineage>
</organism>
<dbReference type="AlphaFoldDB" id="A0A0F9AEM0"/>
<gene>
    <name evidence="1" type="ORF">LCGC14_2580020</name>
</gene>
<dbReference type="EMBL" id="LAZR01043046">
    <property type="protein sequence ID" value="KKL08029.1"/>
    <property type="molecule type" value="Genomic_DNA"/>
</dbReference>
<reference evidence="1" key="1">
    <citation type="journal article" date="2015" name="Nature">
        <title>Complex archaea that bridge the gap between prokaryotes and eukaryotes.</title>
        <authorList>
            <person name="Spang A."/>
            <person name="Saw J.H."/>
            <person name="Jorgensen S.L."/>
            <person name="Zaremba-Niedzwiedzka K."/>
            <person name="Martijn J."/>
            <person name="Lind A.E."/>
            <person name="van Eijk R."/>
            <person name="Schleper C."/>
            <person name="Guy L."/>
            <person name="Ettema T.J."/>
        </authorList>
    </citation>
    <scope>NUCLEOTIDE SEQUENCE</scope>
</reference>
<protein>
    <submittedName>
        <fullName evidence="1">Uncharacterized protein</fullName>
    </submittedName>
</protein>